<dbReference type="PANTHER" id="PTHR33755:SF9">
    <property type="entry name" value="TOXIN PARE1"/>
    <property type="match status" value="1"/>
</dbReference>
<sequence length="99" mass="11748">MAEIRLSPAARRDFLKIGDYTRNRWSEVQAEQYLRRILEVITEIGRHPFSGAVADRLREGYRRRRSGSHLIFYVIRDDGTIEVVRILHERADLPRQLED</sequence>
<evidence type="ECO:0000256" key="1">
    <source>
        <dbReference type="ARBA" id="ARBA00006226"/>
    </source>
</evidence>
<evidence type="ECO:0000256" key="3">
    <source>
        <dbReference type="PIRNR" id="PIRNR029218"/>
    </source>
</evidence>
<dbReference type="InterPro" id="IPR007712">
    <property type="entry name" value="RelE/ParE_toxin"/>
</dbReference>
<organism evidence="4 5">
    <name type="scientific">Peteryoungia ipomoeae</name>
    <dbReference type="NCBI Taxonomy" id="1210932"/>
    <lineage>
        <taxon>Bacteria</taxon>
        <taxon>Pseudomonadati</taxon>
        <taxon>Pseudomonadota</taxon>
        <taxon>Alphaproteobacteria</taxon>
        <taxon>Hyphomicrobiales</taxon>
        <taxon>Rhizobiaceae</taxon>
        <taxon>Peteryoungia</taxon>
    </lineage>
</organism>
<dbReference type="RefSeq" id="WP_136598665.1">
    <property type="nucleotide sequence ID" value="NZ_STGV01000003.1"/>
</dbReference>
<dbReference type="SUPFAM" id="SSF143011">
    <property type="entry name" value="RelE-like"/>
    <property type="match status" value="1"/>
</dbReference>
<evidence type="ECO:0000313" key="5">
    <source>
        <dbReference type="Proteomes" id="UP000308828"/>
    </source>
</evidence>
<accession>A0A4S8NZM2</accession>
<name>A0A4S8NZM2_9HYPH</name>
<keyword evidence="2" id="KW-1277">Toxin-antitoxin system</keyword>
<comment type="similarity">
    <text evidence="1 3">Belongs to the RelE toxin family.</text>
</comment>
<dbReference type="OrthoDB" id="7173315at2"/>
<comment type="caution">
    <text evidence="4">The sequence shown here is derived from an EMBL/GenBank/DDBJ whole genome shotgun (WGS) entry which is preliminary data.</text>
</comment>
<proteinExistence type="inferred from homology"/>
<dbReference type="Gene3D" id="3.30.2310.20">
    <property type="entry name" value="RelE-like"/>
    <property type="match status" value="1"/>
</dbReference>
<dbReference type="PIRSF" id="PIRSF029218">
    <property type="entry name" value="ParE"/>
    <property type="match status" value="1"/>
</dbReference>
<dbReference type="InterPro" id="IPR028344">
    <property type="entry name" value="ParE1/4"/>
</dbReference>
<dbReference type="PANTHER" id="PTHR33755">
    <property type="entry name" value="TOXIN PARE1-RELATED"/>
    <property type="match status" value="1"/>
</dbReference>
<evidence type="ECO:0000256" key="2">
    <source>
        <dbReference type="ARBA" id="ARBA00022649"/>
    </source>
</evidence>
<gene>
    <name evidence="4" type="ORF">FAA97_11490</name>
</gene>
<keyword evidence="5" id="KW-1185">Reference proteome</keyword>
<reference evidence="4 5" key="1">
    <citation type="submission" date="2019-04" db="EMBL/GenBank/DDBJ databases">
        <title>Genome sequence of strain shin9-1.</title>
        <authorList>
            <person name="Gao J."/>
            <person name="Sun J."/>
        </authorList>
    </citation>
    <scope>NUCLEOTIDE SEQUENCE [LARGE SCALE GENOMIC DNA]</scope>
    <source>
        <strain evidence="5">shin9-1</strain>
    </source>
</reference>
<dbReference type="InterPro" id="IPR035093">
    <property type="entry name" value="RelE/ParE_toxin_dom_sf"/>
</dbReference>
<dbReference type="InterPro" id="IPR051803">
    <property type="entry name" value="TA_system_RelE-like_toxin"/>
</dbReference>
<evidence type="ECO:0000313" key="4">
    <source>
        <dbReference type="EMBL" id="THV23223.1"/>
    </source>
</evidence>
<dbReference type="Pfam" id="PF05016">
    <property type="entry name" value="ParE_toxin"/>
    <property type="match status" value="1"/>
</dbReference>
<dbReference type="AlphaFoldDB" id="A0A4S8NZM2"/>
<dbReference type="EMBL" id="STGV01000003">
    <property type="protein sequence ID" value="THV23223.1"/>
    <property type="molecule type" value="Genomic_DNA"/>
</dbReference>
<dbReference type="Proteomes" id="UP000308828">
    <property type="component" value="Unassembled WGS sequence"/>
</dbReference>
<protein>
    <recommendedName>
        <fullName evidence="3">Toxin</fullName>
    </recommendedName>
</protein>